<evidence type="ECO:0000313" key="2">
    <source>
        <dbReference type="EMBL" id="MDX3042706.1"/>
    </source>
</evidence>
<comment type="caution">
    <text evidence="2">The sequence shown here is derived from an EMBL/GenBank/DDBJ whole genome shotgun (WGS) entry which is preliminary data.</text>
</comment>
<feature type="region of interest" description="Disordered" evidence="1">
    <location>
        <begin position="79"/>
        <end position="104"/>
    </location>
</feature>
<evidence type="ECO:0000256" key="1">
    <source>
        <dbReference type="SAM" id="MobiDB-lite"/>
    </source>
</evidence>
<protein>
    <submittedName>
        <fullName evidence="2">Uncharacterized protein</fullName>
    </submittedName>
</protein>
<evidence type="ECO:0000313" key="3">
    <source>
        <dbReference type="Proteomes" id="UP001282474"/>
    </source>
</evidence>
<dbReference type="EMBL" id="JARAWJ010000040">
    <property type="protein sequence ID" value="MDX3042706.1"/>
    <property type="molecule type" value="Genomic_DNA"/>
</dbReference>
<accession>A0ABU4MYX3</accession>
<sequence>MRETSKPECGHWIGAERRHCRKAEGVRPYIPGLRCPAHTPRALQGLPEFPPGPGWPVGAWTTPTPDSVASVIDERAIASGRRRSSPHVYRAAQAAVAKQKENRA</sequence>
<name>A0ABU4MYX3_9ACTN</name>
<keyword evidence="3" id="KW-1185">Reference proteome</keyword>
<dbReference type="Proteomes" id="UP001282474">
    <property type="component" value="Unassembled WGS sequence"/>
</dbReference>
<gene>
    <name evidence="2" type="ORF">PV383_36840</name>
</gene>
<reference evidence="2 3" key="1">
    <citation type="journal article" date="2023" name="Microb. Genom.">
        <title>Mesoterricola silvestris gen. nov., sp. nov., Mesoterricola sediminis sp. nov., Geothrix oryzae sp. nov., Geothrix edaphica sp. nov., Geothrix rubra sp. nov., and Geothrix limicola sp. nov., six novel members of Acidobacteriota isolated from soils.</title>
        <authorList>
            <person name="Weisberg A.J."/>
            <person name="Pearce E."/>
            <person name="Kramer C.G."/>
            <person name="Chang J.H."/>
            <person name="Clarke C.R."/>
        </authorList>
    </citation>
    <scope>NUCLEOTIDE SEQUENCE [LARGE SCALE GENOMIC DNA]</scope>
    <source>
        <strain evidence="2 3">NE20-4-1</strain>
    </source>
</reference>
<organism evidence="2 3">
    <name type="scientific">Streptomyces caniscabiei</name>
    <dbReference type="NCBI Taxonomy" id="2746961"/>
    <lineage>
        <taxon>Bacteria</taxon>
        <taxon>Bacillati</taxon>
        <taxon>Actinomycetota</taxon>
        <taxon>Actinomycetes</taxon>
        <taxon>Kitasatosporales</taxon>
        <taxon>Streptomycetaceae</taxon>
        <taxon>Streptomyces</taxon>
    </lineage>
</organism>
<proteinExistence type="predicted"/>
<dbReference type="RefSeq" id="WP_319703504.1">
    <property type="nucleotide sequence ID" value="NZ_JARAWJ010000040.1"/>
</dbReference>